<evidence type="ECO:0000313" key="1">
    <source>
        <dbReference type="EMBL" id="CAB3754677.1"/>
    </source>
</evidence>
<dbReference type="PANTHER" id="PTHR43861">
    <property type="entry name" value="TRANS-ACONITATE 2-METHYLTRANSFERASE-RELATED"/>
    <property type="match status" value="1"/>
</dbReference>
<evidence type="ECO:0000313" key="2">
    <source>
        <dbReference type="Proteomes" id="UP000494363"/>
    </source>
</evidence>
<name>A0A6J5DMD1_9BURK</name>
<organism evidence="1 2">
    <name type="scientific">Paraburkholderia humisilvae</name>
    <dbReference type="NCBI Taxonomy" id="627669"/>
    <lineage>
        <taxon>Bacteria</taxon>
        <taxon>Pseudomonadati</taxon>
        <taxon>Pseudomonadota</taxon>
        <taxon>Betaproteobacteria</taxon>
        <taxon>Burkholderiales</taxon>
        <taxon>Burkholderiaceae</taxon>
        <taxon>Paraburkholderia</taxon>
    </lineage>
</organism>
<dbReference type="Gene3D" id="3.40.50.150">
    <property type="entry name" value="Vaccinia Virus protein VP39"/>
    <property type="match status" value="1"/>
</dbReference>
<sequence>MSVLNDYGDKRNPTISNHGVDIAAQRADDLDLMALEHLRSVKGQARALDVASASGGQAIRMALAGADVLALDIDDYSEAFRGAASAVGVEARCGFVQQDITDYDIAGNLGHFDAIVCQRMIHYLPYGVAIEVVRTLRRALKSGGRLFISASGLHSELGTDYMGDRLPIDRRYELLSNAMVEKHAMMGLICLYSQDELAALLEATGLHVERVFTSAFGNVKAVAR</sequence>
<protein>
    <recommendedName>
        <fullName evidence="3">Methyltransferase domain-containing protein</fullName>
    </recommendedName>
</protein>
<dbReference type="InterPro" id="IPR029063">
    <property type="entry name" value="SAM-dependent_MTases_sf"/>
</dbReference>
<dbReference type="Proteomes" id="UP000494363">
    <property type="component" value="Unassembled WGS sequence"/>
</dbReference>
<gene>
    <name evidence="1" type="ORF">LMG29542_02420</name>
</gene>
<keyword evidence="2" id="KW-1185">Reference proteome</keyword>
<dbReference type="Pfam" id="PF13489">
    <property type="entry name" value="Methyltransf_23"/>
    <property type="match status" value="1"/>
</dbReference>
<dbReference type="CDD" id="cd02440">
    <property type="entry name" value="AdoMet_MTases"/>
    <property type="match status" value="1"/>
</dbReference>
<accession>A0A6J5DMD1</accession>
<dbReference type="RefSeq" id="WP_175226686.1">
    <property type="nucleotide sequence ID" value="NZ_CADIKH010000009.1"/>
</dbReference>
<evidence type="ECO:0008006" key="3">
    <source>
        <dbReference type="Google" id="ProtNLM"/>
    </source>
</evidence>
<dbReference type="SUPFAM" id="SSF53335">
    <property type="entry name" value="S-adenosyl-L-methionine-dependent methyltransferases"/>
    <property type="match status" value="1"/>
</dbReference>
<dbReference type="EMBL" id="CADIKH010000009">
    <property type="protein sequence ID" value="CAB3754677.1"/>
    <property type="molecule type" value="Genomic_DNA"/>
</dbReference>
<reference evidence="1 2" key="1">
    <citation type="submission" date="2020-04" db="EMBL/GenBank/DDBJ databases">
        <authorList>
            <person name="De Canck E."/>
        </authorList>
    </citation>
    <scope>NUCLEOTIDE SEQUENCE [LARGE SCALE GENOMIC DNA]</scope>
    <source>
        <strain evidence="1 2">LMG 29542</strain>
    </source>
</reference>
<proteinExistence type="predicted"/>
<dbReference type="AlphaFoldDB" id="A0A6J5DMD1"/>